<accession>A0A382JA92</accession>
<evidence type="ECO:0000256" key="1">
    <source>
        <dbReference type="ARBA" id="ARBA00008954"/>
    </source>
</evidence>
<sequence>MPLQPNSPEARDVAYLVHPYTNFRANEEHGPMIIERGDGVYVWDNNGKQYIEGMAGLWSTSLGFQHKRLVAAATKQLETLPYYHQFGQRSHLPGIDLAEKLMGLAPSSVSKVFFNNSGSEANDTAIKIIWYYNNARGRHQKKKIIGRVNGYHGITLAAGSLTGRSLNHAGFDLPLANFLHTNNPHYYRFGEDGESEESFATRMANDLDQMIIDEGPETVAAFFAEPIMGAGGVITPPKSYFEKIQAVLKKHDVLFAVDEVICGFCRTGNFWASETYNLKP</sequence>
<evidence type="ECO:0008006" key="6">
    <source>
        <dbReference type="Google" id="ProtNLM"/>
    </source>
</evidence>
<protein>
    <recommendedName>
        <fullName evidence="6">Aminotransferase class III-fold pyridoxal phosphate-dependent enzyme</fullName>
    </recommendedName>
</protein>
<dbReference type="InterPro" id="IPR015422">
    <property type="entry name" value="PyrdxlP-dep_Trfase_small"/>
</dbReference>
<dbReference type="PANTHER" id="PTHR42684">
    <property type="entry name" value="ADENOSYLMETHIONINE-8-AMINO-7-OXONONANOATE AMINOTRANSFERASE"/>
    <property type="match status" value="1"/>
</dbReference>
<organism evidence="5">
    <name type="scientific">marine metagenome</name>
    <dbReference type="NCBI Taxonomy" id="408172"/>
    <lineage>
        <taxon>unclassified sequences</taxon>
        <taxon>metagenomes</taxon>
        <taxon>ecological metagenomes</taxon>
    </lineage>
</organism>
<dbReference type="InterPro" id="IPR015424">
    <property type="entry name" value="PyrdxlP-dep_Trfase"/>
</dbReference>
<dbReference type="GO" id="GO:0030170">
    <property type="term" value="F:pyridoxal phosphate binding"/>
    <property type="evidence" value="ECO:0007669"/>
    <property type="project" value="InterPro"/>
</dbReference>
<dbReference type="GO" id="GO:0009448">
    <property type="term" value="P:gamma-aminobutyric acid metabolic process"/>
    <property type="evidence" value="ECO:0007669"/>
    <property type="project" value="TreeGrafter"/>
</dbReference>
<evidence type="ECO:0000313" key="5">
    <source>
        <dbReference type="EMBL" id="SVC08678.1"/>
    </source>
</evidence>
<proteinExistence type="inferred from homology"/>
<gene>
    <name evidence="5" type="ORF">METZ01_LOCUS261532</name>
</gene>
<keyword evidence="3" id="KW-0808">Transferase</keyword>
<dbReference type="PANTHER" id="PTHR42684:SF3">
    <property type="entry name" value="ADENOSYLMETHIONINE-8-AMINO-7-OXONONANOATE AMINOTRANSFERASE"/>
    <property type="match status" value="1"/>
</dbReference>
<dbReference type="GO" id="GO:0004015">
    <property type="term" value="F:adenosylmethionine-8-amino-7-oxononanoate transaminase activity"/>
    <property type="evidence" value="ECO:0007669"/>
    <property type="project" value="TreeGrafter"/>
</dbReference>
<dbReference type="SUPFAM" id="SSF53383">
    <property type="entry name" value="PLP-dependent transferases"/>
    <property type="match status" value="1"/>
</dbReference>
<dbReference type="Gene3D" id="3.40.640.10">
    <property type="entry name" value="Type I PLP-dependent aspartate aminotransferase-like (Major domain)"/>
    <property type="match status" value="1"/>
</dbReference>
<evidence type="ECO:0000256" key="3">
    <source>
        <dbReference type="ARBA" id="ARBA00022679"/>
    </source>
</evidence>
<dbReference type="AlphaFoldDB" id="A0A382JA92"/>
<name>A0A382JA92_9ZZZZ</name>
<reference evidence="5" key="1">
    <citation type="submission" date="2018-05" db="EMBL/GenBank/DDBJ databases">
        <authorList>
            <person name="Lanie J.A."/>
            <person name="Ng W.-L."/>
            <person name="Kazmierczak K.M."/>
            <person name="Andrzejewski T.M."/>
            <person name="Davidsen T.M."/>
            <person name="Wayne K.J."/>
            <person name="Tettelin H."/>
            <person name="Glass J.I."/>
            <person name="Rusch D."/>
            <person name="Podicherti R."/>
            <person name="Tsui H.-C.T."/>
            <person name="Winkler M.E."/>
        </authorList>
    </citation>
    <scope>NUCLEOTIDE SEQUENCE</scope>
</reference>
<feature type="non-terminal residue" evidence="5">
    <location>
        <position position="280"/>
    </location>
</feature>
<evidence type="ECO:0000256" key="2">
    <source>
        <dbReference type="ARBA" id="ARBA00022576"/>
    </source>
</evidence>
<dbReference type="EMBL" id="UINC01072785">
    <property type="protein sequence ID" value="SVC08678.1"/>
    <property type="molecule type" value="Genomic_DNA"/>
</dbReference>
<dbReference type="FunFam" id="3.40.640.10:FF:000014">
    <property type="entry name" value="Adenosylmethionine-8-amino-7-oxononanoate aminotransferase, probable"/>
    <property type="match status" value="1"/>
</dbReference>
<dbReference type="CDD" id="cd00610">
    <property type="entry name" value="OAT_like"/>
    <property type="match status" value="1"/>
</dbReference>
<dbReference type="InterPro" id="IPR015421">
    <property type="entry name" value="PyrdxlP-dep_Trfase_major"/>
</dbReference>
<dbReference type="GO" id="GO:0009102">
    <property type="term" value="P:biotin biosynthetic process"/>
    <property type="evidence" value="ECO:0007669"/>
    <property type="project" value="TreeGrafter"/>
</dbReference>
<keyword evidence="4" id="KW-0663">Pyridoxal phosphate</keyword>
<comment type="similarity">
    <text evidence="1">Belongs to the class-III pyridoxal-phosphate-dependent aminotransferase family.</text>
</comment>
<dbReference type="InterPro" id="IPR005814">
    <property type="entry name" value="Aminotrans_3"/>
</dbReference>
<dbReference type="Gene3D" id="3.90.1150.10">
    <property type="entry name" value="Aspartate Aminotransferase, domain 1"/>
    <property type="match status" value="1"/>
</dbReference>
<dbReference type="Pfam" id="PF00202">
    <property type="entry name" value="Aminotran_3"/>
    <property type="match status" value="1"/>
</dbReference>
<evidence type="ECO:0000256" key="4">
    <source>
        <dbReference type="ARBA" id="ARBA00022898"/>
    </source>
</evidence>
<keyword evidence="2" id="KW-0032">Aminotransferase</keyword>